<dbReference type="SUPFAM" id="SSF88946">
    <property type="entry name" value="Sigma2 domain of RNA polymerase sigma factors"/>
    <property type="match status" value="1"/>
</dbReference>
<dbReference type="InterPro" id="IPR014284">
    <property type="entry name" value="RNA_pol_sigma-70_dom"/>
</dbReference>
<dbReference type="AlphaFoldDB" id="A0A099Y9Z0"/>
<dbReference type="EMBL" id="JROC01000038">
    <property type="protein sequence ID" value="KGL66206.1"/>
    <property type="molecule type" value="Genomic_DNA"/>
</dbReference>
<dbReference type="NCBIfam" id="TIGR02937">
    <property type="entry name" value="sigma70-ECF"/>
    <property type="match status" value="1"/>
</dbReference>
<gene>
    <name evidence="1" type="ORF">LX03_11590</name>
</gene>
<dbReference type="Proteomes" id="UP000030001">
    <property type="component" value="Unassembled WGS sequence"/>
</dbReference>
<name>A0A099Y9Z0_LIMMU</name>
<sequence length="222" mass="25742">MHQVKVHCFSISLLISQGNPNPFANERKKMTKARIGDADFLASAAEKAILREAKSGNPLAIQKLFVSYQRLFCYAWQKYHPADLSLHDWLANMYQLLYQVVLHYDDQQNASFGHYLYRSLENFAKGQYRKCRAQKRIPADCLVSLSDQLPIASQESMEERIYCRLIFENFLDYDLSNFEREVLVASLFMDMPALCKKFGCHQRTIQSALSRCRKKLILALQA</sequence>
<dbReference type="GO" id="GO:0003700">
    <property type="term" value="F:DNA-binding transcription factor activity"/>
    <property type="evidence" value="ECO:0007669"/>
    <property type="project" value="InterPro"/>
</dbReference>
<evidence type="ECO:0000313" key="2">
    <source>
        <dbReference type="Proteomes" id="UP000030001"/>
    </source>
</evidence>
<evidence type="ECO:0000313" key="1">
    <source>
        <dbReference type="EMBL" id="KGL66206.1"/>
    </source>
</evidence>
<proteinExistence type="predicted"/>
<reference evidence="1 2" key="1">
    <citation type="submission" date="2014-09" db="EMBL/GenBank/DDBJ databases">
        <title>Lactobacillus mucosae CRL573 Genome Sequencing.</title>
        <authorList>
            <person name="Bleckwedel J."/>
            <person name="Teran L.C."/>
            <person name="Bonacina J."/>
            <person name="Saavedra L."/>
            <person name="Mozzi F.B."/>
            <person name="Raya R.R."/>
        </authorList>
    </citation>
    <scope>NUCLEOTIDE SEQUENCE [LARGE SCALE GENOMIC DNA]</scope>
    <source>
        <strain evidence="1 2">CRL573</strain>
    </source>
</reference>
<dbReference type="Gene3D" id="1.10.1740.10">
    <property type="match status" value="1"/>
</dbReference>
<organism evidence="1 2">
    <name type="scientific">Limosilactobacillus mucosae</name>
    <name type="common">Lactobacillus mucosae</name>
    <dbReference type="NCBI Taxonomy" id="97478"/>
    <lineage>
        <taxon>Bacteria</taxon>
        <taxon>Bacillati</taxon>
        <taxon>Bacillota</taxon>
        <taxon>Bacilli</taxon>
        <taxon>Lactobacillales</taxon>
        <taxon>Lactobacillaceae</taxon>
        <taxon>Limosilactobacillus</taxon>
    </lineage>
</organism>
<dbReference type="InterPro" id="IPR013325">
    <property type="entry name" value="RNA_pol_sigma_r2"/>
</dbReference>
<accession>A0A099Y9Z0</accession>
<comment type="caution">
    <text evidence="1">The sequence shown here is derived from an EMBL/GenBank/DDBJ whole genome shotgun (WGS) entry which is preliminary data.</text>
</comment>
<dbReference type="GO" id="GO:0006352">
    <property type="term" value="P:DNA-templated transcription initiation"/>
    <property type="evidence" value="ECO:0007669"/>
    <property type="project" value="InterPro"/>
</dbReference>
<evidence type="ECO:0008006" key="3">
    <source>
        <dbReference type="Google" id="ProtNLM"/>
    </source>
</evidence>
<protein>
    <recommendedName>
        <fullName evidence="3">Sigma-70 family RNA polymerase sigma factor</fullName>
    </recommendedName>
</protein>